<dbReference type="KEGG" id="lgi:LOTGIDRAFT_163832"/>
<reference evidence="2 3" key="1">
    <citation type="journal article" date="2013" name="Nature">
        <title>Insights into bilaterian evolution from three spiralian genomes.</title>
        <authorList>
            <person name="Simakov O."/>
            <person name="Marletaz F."/>
            <person name="Cho S.J."/>
            <person name="Edsinger-Gonzales E."/>
            <person name="Havlak P."/>
            <person name="Hellsten U."/>
            <person name="Kuo D.H."/>
            <person name="Larsson T."/>
            <person name="Lv J."/>
            <person name="Arendt D."/>
            <person name="Savage R."/>
            <person name="Osoegawa K."/>
            <person name="de Jong P."/>
            <person name="Grimwood J."/>
            <person name="Chapman J.A."/>
            <person name="Shapiro H."/>
            <person name="Aerts A."/>
            <person name="Otillar R.P."/>
            <person name="Terry A.Y."/>
            <person name="Boore J.L."/>
            <person name="Grigoriev I.V."/>
            <person name="Lindberg D.R."/>
            <person name="Seaver E.C."/>
            <person name="Weisblat D.A."/>
            <person name="Putnam N.H."/>
            <person name="Rokhsar D.S."/>
        </authorList>
    </citation>
    <scope>NUCLEOTIDE SEQUENCE [LARGE SCALE GENOMIC DNA]</scope>
</reference>
<dbReference type="InterPro" id="IPR011050">
    <property type="entry name" value="Pectin_lyase_fold/virulence"/>
</dbReference>
<name>V4A1S7_LOTGI</name>
<proteinExistence type="predicted"/>
<dbReference type="RefSeq" id="XP_009058631.1">
    <property type="nucleotide sequence ID" value="XM_009060383.1"/>
</dbReference>
<dbReference type="GeneID" id="20239564"/>
<dbReference type="SUPFAM" id="SSF101596">
    <property type="entry name" value="Dextranase, N-terminal domain"/>
    <property type="match status" value="1"/>
</dbReference>
<gene>
    <name evidence="2" type="ORF">LOTGIDRAFT_163832</name>
</gene>
<dbReference type="EMBL" id="KB202367">
    <property type="protein sequence ID" value="ESO90632.1"/>
    <property type="molecule type" value="Genomic_DNA"/>
</dbReference>
<dbReference type="SUPFAM" id="SSF51126">
    <property type="entry name" value="Pectin lyase-like"/>
    <property type="match status" value="1"/>
</dbReference>
<dbReference type="AlphaFoldDB" id="V4A1S7"/>
<dbReference type="OMA" id="EDCDVIY"/>
<dbReference type="Gene3D" id="2.160.20.10">
    <property type="entry name" value="Single-stranded right-handed beta-helix, Pectin lyase-like"/>
    <property type="match status" value="1"/>
</dbReference>
<protein>
    <submittedName>
        <fullName evidence="2">Uncharacterized protein</fullName>
    </submittedName>
</protein>
<dbReference type="OrthoDB" id="406508at2759"/>
<feature type="chain" id="PRO_5004716787" evidence="1">
    <location>
        <begin position="18"/>
        <end position="476"/>
    </location>
</feature>
<accession>V4A1S7</accession>
<dbReference type="CTD" id="20239564"/>
<dbReference type="Proteomes" id="UP000030746">
    <property type="component" value="Unassembled WGS sequence"/>
</dbReference>
<keyword evidence="1" id="KW-0732">Signal</keyword>
<evidence type="ECO:0000313" key="2">
    <source>
        <dbReference type="EMBL" id="ESO90632.1"/>
    </source>
</evidence>
<organism evidence="2 3">
    <name type="scientific">Lottia gigantea</name>
    <name type="common">Giant owl limpet</name>
    <dbReference type="NCBI Taxonomy" id="225164"/>
    <lineage>
        <taxon>Eukaryota</taxon>
        <taxon>Metazoa</taxon>
        <taxon>Spiralia</taxon>
        <taxon>Lophotrochozoa</taxon>
        <taxon>Mollusca</taxon>
        <taxon>Gastropoda</taxon>
        <taxon>Patellogastropoda</taxon>
        <taxon>Lottioidea</taxon>
        <taxon>Lottiidae</taxon>
        <taxon>Lottia</taxon>
    </lineage>
</organism>
<evidence type="ECO:0000256" key="1">
    <source>
        <dbReference type="SAM" id="SignalP"/>
    </source>
</evidence>
<dbReference type="InterPro" id="IPR035953">
    <property type="entry name" value="Dextranase_N-ter"/>
</dbReference>
<dbReference type="InterPro" id="IPR012334">
    <property type="entry name" value="Pectin_lyas_fold"/>
</dbReference>
<keyword evidence="3" id="KW-1185">Reference proteome</keyword>
<dbReference type="STRING" id="225164.V4A1S7"/>
<dbReference type="HOGENOM" id="CLU_485446_0_0_1"/>
<sequence length="476" mass="53372">MLLALLLFFHRMWLGGTDLIIYPVSPGVVSSDKFSVEVKQGSSAFQGSFVYISHSNNRVGQSPSVKPNRTVSWTSFGFTGDSVNVNVITVKDFKECTVRPESYGIPCTRLREKTASFEMTSNTQKISVEFDYDYGSLKSDIVDKLLIFANPPETYVPEPSNPSVLYYGCDVYDLGGQLQLSSNIRHVYLAPGAFVNGGFRTTSRHPVTISGRGILSGAKYRFHDPRFLWGLINVDIGVNQTVEGITMVDSPQFFYRGLSSYNVVRNIKTVAPWTYNSDGIGIGAYGLVEDSFFQTNDDTFKVYNDGLTVRRCVVWQAQNGAVFQFGWWKQRKAKNIFIGEIDVIHTDWCTFKKQPCSLSQNDAVLDLGGRTTAFNTTNVTISDIRVEGQCPRIFYFVMDPMAKGTVTNFYLNNWSIQSQAESTKLYNELRGAYLGGRIKSWFFNRLYISGKCIVDPGSANIRVDLNTTFNINFSCA</sequence>
<evidence type="ECO:0000313" key="3">
    <source>
        <dbReference type="Proteomes" id="UP000030746"/>
    </source>
</evidence>
<feature type="signal peptide" evidence="1">
    <location>
        <begin position="1"/>
        <end position="17"/>
    </location>
</feature>